<name>A0A1N7LI48_9RHOB</name>
<evidence type="ECO:0000313" key="3">
    <source>
        <dbReference type="Proteomes" id="UP000186098"/>
    </source>
</evidence>
<dbReference type="RefSeq" id="WP_076365104.1">
    <property type="nucleotide sequence ID" value="NZ_FTOM01000003.1"/>
</dbReference>
<proteinExistence type="predicted"/>
<dbReference type="OrthoDB" id="8453064at2"/>
<organism evidence="2 3">
    <name type="scientific">Phaeovulum vinaykumarii</name>
    <dbReference type="NCBI Taxonomy" id="407234"/>
    <lineage>
        <taxon>Bacteria</taxon>
        <taxon>Pseudomonadati</taxon>
        <taxon>Pseudomonadota</taxon>
        <taxon>Alphaproteobacteria</taxon>
        <taxon>Rhodobacterales</taxon>
        <taxon>Paracoccaceae</taxon>
        <taxon>Phaeovulum</taxon>
    </lineage>
</organism>
<dbReference type="Proteomes" id="UP000186098">
    <property type="component" value="Unassembled WGS sequence"/>
</dbReference>
<feature type="signal peptide" evidence="1">
    <location>
        <begin position="1"/>
        <end position="22"/>
    </location>
</feature>
<accession>A0A1N7LI48</accession>
<evidence type="ECO:0000256" key="1">
    <source>
        <dbReference type="SAM" id="SignalP"/>
    </source>
</evidence>
<dbReference type="STRING" id="407234.SAMN05421795_10380"/>
<dbReference type="AlphaFoldDB" id="A0A1N7LI48"/>
<sequence length="137" mass="15290">MGIPRRSLAVVLAGLLAAPAAAQPACSYHAWIGPDDLYNSRGMRLEQPWQVLRQDRANSHKGLRQRGDEWEGCFATPEARAELERHLRRIDWYPPEAAAIVGGGVLVELMPHPLPNIPFQRAFSGSGSWRRCAVWPI</sequence>
<gene>
    <name evidence="2" type="ORF">SAMN05421795_10380</name>
</gene>
<keyword evidence="3" id="KW-1185">Reference proteome</keyword>
<evidence type="ECO:0000313" key="2">
    <source>
        <dbReference type="EMBL" id="SIS73538.1"/>
    </source>
</evidence>
<keyword evidence="1" id="KW-0732">Signal</keyword>
<reference evidence="3" key="1">
    <citation type="submission" date="2017-01" db="EMBL/GenBank/DDBJ databases">
        <authorList>
            <person name="Varghese N."/>
            <person name="Submissions S."/>
        </authorList>
    </citation>
    <scope>NUCLEOTIDE SEQUENCE [LARGE SCALE GENOMIC DNA]</scope>
    <source>
        <strain evidence="3">DSM 18714</strain>
    </source>
</reference>
<dbReference type="EMBL" id="FTOM01000003">
    <property type="protein sequence ID" value="SIS73538.1"/>
    <property type="molecule type" value="Genomic_DNA"/>
</dbReference>
<feature type="chain" id="PRO_5012998267" evidence="1">
    <location>
        <begin position="23"/>
        <end position="137"/>
    </location>
</feature>
<protein>
    <submittedName>
        <fullName evidence="2">Uncharacterized protein</fullName>
    </submittedName>
</protein>